<keyword evidence="11" id="KW-1185">Reference proteome</keyword>
<evidence type="ECO:0000256" key="2">
    <source>
        <dbReference type="ARBA" id="ARBA00007069"/>
    </source>
</evidence>
<dbReference type="Gene3D" id="1.10.3720.10">
    <property type="entry name" value="MetI-like"/>
    <property type="match status" value="1"/>
</dbReference>
<comment type="similarity">
    <text evidence="2">Belongs to the binding-protein-dependent transport system permease family. CysTW subfamily.</text>
</comment>
<evidence type="ECO:0000313" key="10">
    <source>
        <dbReference type="EMBL" id="GAA4504192.1"/>
    </source>
</evidence>
<proteinExistence type="inferred from homology"/>
<dbReference type="RefSeq" id="WP_345014906.1">
    <property type="nucleotide sequence ID" value="NZ_BAABFC010000029.1"/>
</dbReference>
<evidence type="ECO:0000256" key="5">
    <source>
        <dbReference type="ARBA" id="ARBA00022692"/>
    </source>
</evidence>
<keyword evidence="4" id="KW-1003">Cell membrane</keyword>
<feature type="transmembrane region" description="Helical" evidence="8">
    <location>
        <begin position="242"/>
        <end position="262"/>
    </location>
</feature>
<evidence type="ECO:0000256" key="7">
    <source>
        <dbReference type="ARBA" id="ARBA00023136"/>
    </source>
</evidence>
<keyword evidence="3 8" id="KW-0813">Transport</keyword>
<dbReference type="CDD" id="cd06261">
    <property type="entry name" value="TM_PBP2"/>
    <property type="match status" value="1"/>
</dbReference>
<feature type="transmembrane region" description="Helical" evidence="8">
    <location>
        <begin position="65"/>
        <end position="90"/>
    </location>
</feature>
<evidence type="ECO:0000256" key="3">
    <source>
        <dbReference type="ARBA" id="ARBA00022448"/>
    </source>
</evidence>
<name>A0ABP8QLC0_9GAMM</name>
<dbReference type="PANTHER" id="PTHR43848:SF2">
    <property type="entry name" value="PUTRESCINE TRANSPORT SYSTEM PERMEASE PROTEIN POTI"/>
    <property type="match status" value="1"/>
</dbReference>
<keyword evidence="5 8" id="KW-0812">Transmembrane</keyword>
<comment type="caution">
    <text evidence="10">The sequence shown here is derived from an EMBL/GenBank/DDBJ whole genome shotgun (WGS) entry which is preliminary data.</text>
</comment>
<keyword evidence="6 8" id="KW-1133">Transmembrane helix</keyword>
<sequence length="282" mass="30803">MTPIPESKSKWRLLILALGLTFLYAPILILIIYSFNESKLVTVWSGFSIKWYFELFRDKQMMDGVVLSLTIGVFSATMAVVVGTLAAFVLTRIGRFRGETGFAFLITAPMVLPDVIIGLSLLLLFVSMANSFGWPAQRGALTIWLAHVTLTAAYVTVIIRSRLQELDISIEEAAQDLGATPLKVFFLITLPLIAPAIGAGWLLGFTLSLDDLVITSFVSGPNASTLPMVVFSSVRLGLSPKINALATIIILVVSTATFIAWWTMTKAEKRRKAELAMSTKPA</sequence>
<dbReference type="Pfam" id="PF00528">
    <property type="entry name" value="BPD_transp_1"/>
    <property type="match status" value="1"/>
</dbReference>
<feature type="transmembrane region" description="Helical" evidence="8">
    <location>
        <begin position="12"/>
        <end position="35"/>
    </location>
</feature>
<feature type="domain" description="ABC transmembrane type-1" evidence="9">
    <location>
        <begin position="65"/>
        <end position="260"/>
    </location>
</feature>
<evidence type="ECO:0000259" key="9">
    <source>
        <dbReference type="PROSITE" id="PS50928"/>
    </source>
</evidence>
<feature type="transmembrane region" description="Helical" evidence="8">
    <location>
        <begin position="141"/>
        <end position="163"/>
    </location>
</feature>
<evidence type="ECO:0000256" key="4">
    <source>
        <dbReference type="ARBA" id="ARBA00022475"/>
    </source>
</evidence>
<accession>A0ABP8QLC0</accession>
<feature type="transmembrane region" description="Helical" evidence="8">
    <location>
        <begin position="102"/>
        <end position="129"/>
    </location>
</feature>
<dbReference type="SUPFAM" id="SSF161098">
    <property type="entry name" value="MetI-like"/>
    <property type="match status" value="1"/>
</dbReference>
<feature type="transmembrane region" description="Helical" evidence="8">
    <location>
        <begin position="184"/>
        <end position="203"/>
    </location>
</feature>
<organism evidence="10 11">
    <name type="scientific">Pseudaeromonas paramecii</name>
    <dbReference type="NCBI Taxonomy" id="2138166"/>
    <lineage>
        <taxon>Bacteria</taxon>
        <taxon>Pseudomonadati</taxon>
        <taxon>Pseudomonadota</taxon>
        <taxon>Gammaproteobacteria</taxon>
        <taxon>Aeromonadales</taxon>
        <taxon>Aeromonadaceae</taxon>
        <taxon>Pseudaeromonas</taxon>
    </lineage>
</organism>
<comment type="subcellular location">
    <subcellularLocation>
        <location evidence="1 8">Cell membrane</location>
        <topology evidence="1 8">Multi-pass membrane protein</topology>
    </subcellularLocation>
</comment>
<dbReference type="Proteomes" id="UP001501321">
    <property type="component" value="Unassembled WGS sequence"/>
</dbReference>
<protein>
    <submittedName>
        <fullName evidence="10">Putrescine ABC transporter permease PotI</fullName>
    </submittedName>
</protein>
<dbReference type="InterPro" id="IPR000515">
    <property type="entry name" value="MetI-like"/>
</dbReference>
<evidence type="ECO:0000313" key="11">
    <source>
        <dbReference type="Proteomes" id="UP001501321"/>
    </source>
</evidence>
<keyword evidence="7 8" id="KW-0472">Membrane</keyword>
<evidence type="ECO:0000256" key="8">
    <source>
        <dbReference type="RuleBase" id="RU363032"/>
    </source>
</evidence>
<evidence type="ECO:0000256" key="1">
    <source>
        <dbReference type="ARBA" id="ARBA00004651"/>
    </source>
</evidence>
<dbReference type="InterPro" id="IPR035906">
    <property type="entry name" value="MetI-like_sf"/>
</dbReference>
<reference evidence="11" key="1">
    <citation type="journal article" date="2019" name="Int. J. Syst. Evol. Microbiol.">
        <title>The Global Catalogue of Microorganisms (GCM) 10K type strain sequencing project: providing services to taxonomists for standard genome sequencing and annotation.</title>
        <authorList>
            <consortium name="The Broad Institute Genomics Platform"/>
            <consortium name="The Broad Institute Genome Sequencing Center for Infectious Disease"/>
            <person name="Wu L."/>
            <person name="Ma J."/>
        </authorList>
    </citation>
    <scope>NUCLEOTIDE SEQUENCE [LARGE SCALE GENOMIC DNA]</scope>
    <source>
        <strain evidence="11">JCM 32226</strain>
    </source>
</reference>
<dbReference type="EMBL" id="BAABFC010000029">
    <property type="protein sequence ID" value="GAA4504192.1"/>
    <property type="molecule type" value="Genomic_DNA"/>
</dbReference>
<dbReference type="PROSITE" id="PS50928">
    <property type="entry name" value="ABC_TM1"/>
    <property type="match status" value="1"/>
</dbReference>
<dbReference type="InterPro" id="IPR051789">
    <property type="entry name" value="Bact_Polyamine_Transport"/>
</dbReference>
<evidence type="ECO:0000256" key="6">
    <source>
        <dbReference type="ARBA" id="ARBA00022989"/>
    </source>
</evidence>
<gene>
    <name evidence="10" type="primary">potI</name>
    <name evidence="10" type="ORF">GCM10023095_31700</name>
</gene>
<dbReference type="PANTHER" id="PTHR43848">
    <property type="entry name" value="PUTRESCINE TRANSPORT SYSTEM PERMEASE PROTEIN POTI"/>
    <property type="match status" value="1"/>
</dbReference>